<evidence type="ECO:0000256" key="3">
    <source>
        <dbReference type="ARBA" id="ARBA00023163"/>
    </source>
</evidence>
<dbReference type="PANTHER" id="PTHR30185:SF18">
    <property type="entry name" value="TRANSCRIPTIONAL REGULATOR MTLR"/>
    <property type="match status" value="1"/>
</dbReference>
<dbReference type="PATRIC" id="fig|931276.5.peg.3016"/>
<dbReference type="AlphaFoldDB" id="M1LUM0"/>
<gene>
    <name evidence="5" type="ORF">Cspa_c29990</name>
</gene>
<dbReference type="Proteomes" id="UP000011728">
    <property type="component" value="Chromosome"/>
</dbReference>
<evidence type="ECO:0000259" key="4">
    <source>
        <dbReference type="PROSITE" id="PS51372"/>
    </source>
</evidence>
<feature type="domain" description="PRD" evidence="4">
    <location>
        <begin position="294"/>
        <end position="401"/>
    </location>
</feature>
<dbReference type="KEGG" id="csr:Cspa_c29990"/>
<protein>
    <submittedName>
        <fullName evidence="5">Transcriptional antiterminator, BglG family</fullName>
    </submittedName>
</protein>
<sequence length="496" mass="58623">MTRRRRNILNLILNAEEYITGNELARICNVTIRTIRSDIKEINVQLKEYNVEIDSSVKSGYFLNKKNKDILKRNNIIRKVLDYEYIIETPNSPVDRQMYILLKLINKKYITAEELAEALYVSVSTINNDIVLINSMLKTDLNLGISYSLIKGIRLKADEKEKRNIISWVVAKKLNISTVLKYWNYLFNEENVITEARELYHIVKAETQKYNYYLSGHSYQFFCYEILVAVKRQQLGFQIEKSDYVNGSIEEVIIAIKEKVESKYEITLSNNEWLNLQECFKSKQFLQETNILNIETKEAVCIIEEFFNKVYKKYKIDLGDEQDNKNKLILYVAPMINRIRHRHFIANTIDEKVVDNYKLEYKIAFEFEHIIKKELNLNVSLIELAYITMHLVSMCGLWKYKLNTILVCDYDESIITFIKDKINNHFGEKINLCRVYDYQEFMYENEENLNGIDFIITTSTIVDIANIPFVRINAEIENTDINMIEEFLESNKVSFK</sequence>
<dbReference type="EMBL" id="CP004121">
    <property type="protein sequence ID" value="AGF56760.1"/>
    <property type="molecule type" value="Genomic_DNA"/>
</dbReference>
<dbReference type="SUPFAM" id="SSF46785">
    <property type="entry name" value="Winged helix' DNA-binding domain"/>
    <property type="match status" value="2"/>
</dbReference>
<evidence type="ECO:0000313" key="6">
    <source>
        <dbReference type="Proteomes" id="UP000011728"/>
    </source>
</evidence>
<name>M1LUM0_9CLOT</name>
<dbReference type="Pfam" id="PF00874">
    <property type="entry name" value="PRD"/>
    <property type="match status" value="1"/>
</dbReference>
<dbReference type="InterPro" id="IPR013196">
    <property type="entry name" value="HTH_11"/>
</dbReference>
<dbReference type="Pfam" id="PF08279">
    <property type="entry name" value="HTH_11"/>
    <property type="match status" value="2"/>
</dbReference>
<dbReference type="Gene3D" id="1.10.1790.10">
    <property type="entry name" value="PRD domain"/>
    <property type="match status" value="1"/>
</dbReference>
<keyword evidence="2" id="KW-0805">Transcription regulation</keyword>
<dbReference type="InterPro" id="IPR036634">
    <property type="entry name" value="PRD_sf"/>
</dbReference>
<dbReference type="InterPro" id="IPR050661">
    <property type="entry name" value="BglG_antiterminators"/>
</dbReference>
<keyword evidence="6" id="KW-1185">Reference proteome</keyword>
<dbReference type="Gene3D" id="1.10.10.10">
    <property type="entry name" value="Winged helix-like DNA-binding domain superfamily/Winged helix DNA-binding domain"/>
    <property type="match status" value="2"/>
</dbReference>
<reference evidence="5 6" key="1">
    <citation type="submission" date="2013-02" db="EMBL/GenBank/DDBJ databases">
        <title>Genome sequence of Clostridium saccharoperbutylacetonicum N1-4(HMT).</title>
        <authorList>
            <person name="Poehlein A."/>
            <person name="Daniel R."/>
        </authorList>
    </citation>
    <scope>NUCLEOTIDE SEQUENCE [LARGE SCALE GENOMIC DNA]</scope>
    <source>
        <strain evidence="6">N1-4(HMT)</strain>
    </source>
</reference>
<dbReference type="GO" id="GO:0006355">
    <property type="term" value="P:regulation of DNA-templated transcription"/>
    <property type="evidence" value="ECO:0007669"/>
    <property type="project" value="InterPro"/>
</dbReference>
<dbReference type="InterPro" id="IPR011608">
    <property type="entry name" value="PRD"/>
</dbReference>
<dbReference type="eggNOG" id="COG3711">
    <property type="taxonomic scope" value="Bacteria"/>
</dbReference>
<dbReference type="InterPro" id="IPR036390">
    <property type="entry name" value="WH_DNA-bd_sf"/>
</dbReference>
<dbReference type="PANTHER" id="PTHR30185">
    <property type="entry name" value="CRYPTIC BETA-GLUCOSIDE BGL OPERON ANTITERMINATOR"/>
    <property type="match status" value="1"/>
</dbReference>
<organism evidence="5 6">
    <name type="scientific">Clostridium saccharoperbutylacetonicum N1-4(HMT)</name>
    <dbReference type="NCBI Taxonomy" id="931276"/>
    <lineage>
        <taxon>Bacteria</taxon>
        <taxon>Bacillati</taxon>
        <taxon>Bacillota</taxon>
        <taxon>Clostridia</taxon>
        <taxon>Eubacteriales</taxon>
        <taxon>Clostridiaceae</taxon>
        <taxon>Clostridium</taxon>
    </lineage>
</organism>
<dbReference type="STRING" id="36745.CLSAP_27350"/>
<keyword evidence="3" id="KW-0804">Transcription</keyword>
<dbReference type="HOGENOM" id="CLU_554021_0_0_9"/>
<dbReference type="InterPro" id="IPR036388">
    <property type="entry name" value="WH-like_DNA-bd_sf"/>
</dbReference>
<dbReference type="PROSITE" id="PS51372">
    <property type="entry name" value="PRD_2"/>
    <property type="match status" value="1"/>
</dbReference>
<dbReference type="RefSeq" id="WP_015393079.1">
    <property type="nucleotide sequence ID" value="NC_020291.1"/>
</dbReference>
<proteinExistence type="predicted"/>
<evidence type="ECO:0000256" key="2">
    <source>
        <dbReference type="ARBA" id="ARBA00023015"/>
    </source>
</evidence>
<dbReference type="SUPFAM" id="SSF63520">
    <property type="entry name" value="PTS-regulatory domain, PRD"/>
    <property type="match status" value="1"/>
</dbReference>
<evidence type="ECO:0000256" key="1">
    <source>
        <dbReference type="ARBA" id="ARBA00022737"/>
    </source>
</evidence>
<accession>M1LUM0</accession>
<keyword evidence="1" id="KW-0677">Repeat</keyword>
<evidence type="ECO:0000313" key="5">
    <source>
        <dbReference type="EMBL" id="AGF56760.1"/>
    </source>
</evidence>